<evidence type="ECO:0000256" key="3">
    <source>
        <dbReference type="ARBA" id="ARBA00022801"/>
    </source>
</evidence>
<dbReference type="InterPro" id="IPR023346">
    <property type="entry name" value="Lysozyme-like_dom_sf"/>
</dbReference>
<keyword evidence="7" id="KW-1185">Reference proteome</keyword>
<protein>
    <recommendedName>
        <fullName evidence="5">G5 domain-containing protein</fullName>
    </recommendedName>
</protein>
<dbReference type="EMBL" id="BJUA01000016">
    <property type="protein sequence ID" value="GEK19036.1"/>
    <property type="molecule type" value="Genomic_DNA"/>
</dbReference>
<dbReference type="InterPro" id="IPR007137">
    <property type="entry name" value="DUF348"/>
</dbReference>
<comment type="similarity">
    <text evidence="1">Belongs to the transglycosylase family. Rpf subfamily.</text>
</comment>
<dbReference type="SMART" id="SM01208">
    <property type="entry name" value="G5"/>
    <property type="match status" value="1"/>
</dbReference>
<keyword evidence="3" id="KW-0378">Hydrolase</keyword>
<feature type="region of interest" description="Disordered" evidence="4">
    <location>
        <begin position="22"/>
        <end position="54"/>
    </location>
</feature>
<dbReference type="AlphaFoldDB" id="A0A510UWZ2"/>
<evidence type="ECO:0000313" key="6">
    <source>
        <dbReference type="EMBL" id="GEK19036.1"/>
    </source>
</evidence>
<feature type="compositionally biased region" description="Polar residues" evidence="4">
    <location>
        <begin position="37"/>
        <end position="48"/>
    </location>
</feature>
<dbReference type="GO" id="GO:0016787">
    <property type="term" value="F:hydrolase activity"/>
    <property type="evidence" value="ECO:0007669"/>
    <property type="project" value="UniProtKB-KW"/>
</dbReference>
<dbReference type="InterPro" id="IPR011098">
    <property type="entry name" value="G5_dom"/>
</dbReference>
<proteinExistence type="inferred from homology"/>
<dbReference type="SUPFAM" id="SSF53955">
    <property type="entry name" value="Lysozyme-like"/>
    <property type="match status" value="1"/>
</dbReference>
<dbReference type="PROSITE" id="PS51109">
    <property type="entry name" value="G5"/>
    <property type="match status" value="1"/>
</dbReference>
<dbReference type="Gene3D" id="1.10.530.10">
    <property type="match status" value="1"/>
</dbReference>
<evidence type="ECO:0000313" key="7">
    <source>
        <dbReference type="Proteomes" id="UP000321386"/>
    </source>
</evidence>
<sequence>MPGNHDGWSPVPFSTRLVRPFARQSATSSDSTDSAVDPTTNLSTTQTQGGRPGRRLALPAAVAAGALVLSGGAAAFAHAHKTVTIDVDGSVREVSTFAGSVDGLLDDHGVTVAERDSVTPTGSLSDGDVVTVRHAHEVTVSRGGEERTVWTTALTADEALDLLAVRDPEVQLVASRSGGGRPELALDLALRGPATIVVDGQELEVDDARTTVADALEAAGVELGTHDTVSLDNDDAGDVRVVVQRVVVQTLVRTEEVPFSSSTKDDASRYEGTKVVATKGVAGARTILERVTTVDGTETERVLVADTQTLNPVDEVVAVGTKKRPVVTGGGGSGKAGPIGDTRDADSLNWAALAKCESGGNPSIVSANGLYHGLYQFSVGTWRSVGGAGLPSQASPAEQTARAKMLYLRSGAGQWPHCGPRLFS</sequence>
<feature type="compositionally biased region" description="Low complexity" evidence="4">
    <location>
        <begin position="25"/>
        <end position="35"/>
    </location>
</feature>
<dbReference type="CDD" id="cd13925">
    <property type="entry name" value="RPF"/>
    <property type="match status" value="1"/>
</dbReference>
<organism evidence="6 7">
    <name type="scientific">Cellulomonas persica</name>
    <dbReference type="NCBI Taxonomy" id="76861"/>
    <lineage>
        <taxon>Bacteria</taxon>
        <taxon>Bacillati</taxon>
        <taxon>Actinomycetota</taxon>
        <taxon>Actinomycetes</taxon>
        <taxon>Micrococcales</taxon>
        <taxon>Cellulomonadaceae</taxon>
        <taxon>Cellulomonas</taxon>
    </lineage>
</organism>
<comment type="caution">
    <text evidence="6">The sequence shown here is derived from an EMBL/GenBank/DDBJ whole genome shotgun (WGS) entry which is preliminary data.</text>
</comment>
<dbReference type="Proteomes" id="UP000321386">
    <property type="component" value="Unassembled WGS sequence"/>
</dbReference>
<name>A0A510UWZ2_9CELL</name>
<dbReference type="InterPro" id="IPR010618">
    <property type="entry name" value="RPF"/>
</dbReference>
<dbReference type="Gene3D" id="2.20.230.10">
    <property type="entry name" value="Resuscitation-promoting factor rpfb"/>
    <property type="match status" value="1"/>
</dbReference>
<accession>A0A510UWZ2</accession>
<dbReference type="Pfam" id="PF03990">
    <property type="entry name" value="DUF348"/>
    <property type="match status" value="3"/>
</dbReference>
<reference evidence="6 7" key="1">
    <citation type="submission" date="2019-07" db="EMBL/GenBank/DDBJ databases">
        <title>Whole genome shotgun sequence of Cellulomonas persica NBRC 101101.</title>
        <authorList>
            <person name="Hosoyama A."/>
            <person name="Uohara A."/>
            <person name="Ohji S."/>
            <person name="Ichikawa N."/>
        </authorList>
    </citation>
    <scope>NUCLEOTIDE SEQUENCE [LARGE SCALE GENOMIC DNA]</scope>
    <source>
        <strain evidence="6 7">NBRC 101101</strain>
    </source>
</reference>
<evidence type="ECO:0000259" key="5">
    <source>
        <dbReference type="PROSITE" id="PS51109"/>
    </source>
</evidence>
<evidence type="ECO:0000256" key="4">
    <source>
        <dbReference type="SAM" id="MobiDB-lite"/>
    </source>
</evidence>
<dbReference type="Pfam" id="PF06737">
    <property type="entry name" value="Transglycosylas"/>
    <property type="match status" value="1"/>
</dbReference>
<dbReference type="Pfam" id="PF07501">
    <property type="entry name" value="G5"/>
    <property type="match status" value="1"/>
</dbReference>
<evidence type="ECO:0000256" key="2">
    <source>
        <dbReference type="ARBA" id="ARBA00022729"/>
    </source>
</evidence>
<evidence type="ECO:0000256" key="1">
    <source>
        <dbReference type="ARBA" id="ARBA00010830"/>
    </source>
</evidence>
<feature type="domain" description="G5" evidence="5">
    <location>
        <begin position="243"/>
        <end position="323"/>
    </location>
</feature>
<gene>
    <name evidence="6" type="ORF">CPE01_27690</name>
</gene>
<keyword evidence="2" id="KW-0732">Signal</keyword>